<dbReference type="AlphaFoldDB" id="A0A2V3VNU3"/>
<keyword evidence="2" id="KW-0732">Signal</keyword>
<feature type="chain" id="PRO_5015882110" description="Cell-wall binding lipoprotein" evidence="2">
    <location>
        <begin position="23"/>
        <end position="183"/>
    </location>
</feature>
<keyword evidence="4" id="KW-1185">Reference proteome</keyword>
<keyword evidence="1" id="KW-0175">Coiled coil</keyword>
<dbReference type="Proteomes" id="UP000247978">
    <property type="component" value="Unassembled WGS sequence"/>
</dbReference>
<dbReference type="EMBL" id="QJJQ01000018">
    <property type="protein sequence ID" value="PXW82488.1"/>
    <property type="molecule type" value="Genomic_DNA"/>
</dbReference>
<sequence length="183" mass="21536">MRKKYIFRISLIFLLCMLSACSKGVGGKSKPEYEEINSAFIENVQAPLEELILTLDEIEIEFINESISEEEAIDKHSKEVNSFIKEKSEFIKNYPKLKTKEGENYFDMIVSGYDISFEALTIVDEYFDKNITNTLDDKHIEEIETTFEPMENELNEILEQLEDVHEQVFVDYDIDLERIYFLE</sequence>
<reference evidence="3 4" key="1">
    <citation type="submission" date="2018-05" db="EMBL/GenBank/DDBJ databases">
        <title>Genomic Encyclopedia of Type Strains, Phase IV (KMG-IV): sequencing the most valuable type-strain genomes for metagenomic binning, comparative biology and taxonomic classification.</title>
        <authorList>
            <person name="Goeker M."/>
        </authorList>
    </citation>
    <scope>NUCLEOTIDE SEQUENCE [LARGE SCALE GENOMIC DNA]</scope>
    <source>
        <strain evidence="3 4">DSM 28556</strain>
    </source>
</reference>
<comment type="caution">
    <text evidence="3">The sequence shown here is derived from an EMBL/GenBank/DDBJ whole genome shotgun (WGS) entry which is preliminary data.</text>
</comment>
<evidence type="ECO:0000313" key="4">
    <source>
        <dbReference type="Proteomes" id="UP000247978"/>
    </source>
</evidence>
<accession>A0A2V3VNU3</accession>
<evidence type="ECO:0000313" key="3">
    <source>
        <dbReference type="EMBL" id="PXW82488.1"/>
    </source>
</evidence>
<feature type="signal peptide" evidence="2">
    <location>
        <begin position="1"/>
        <end position="22"/>
    </location>
</feature>
<organism evidence="3 4">
    <name type="scientific">Pseudogracilibacillus auburnensis</name>
    <dbReference type="NCBI Taxonomy" id="1494959"/>
    <lineage>
        <taxon>Bacteria</taxon>
        <taxon>Bacillati</taxon>
        <taxon>Bacillota</taxon>
        <taxon>Bacilli</taxon>
        <taxon>Bacillales</taxon>
        <taxon>Bacillaceae</taxon>
        <taxon>Pseudogracilibacillus</taxon>
    </lineage>
</organism>
<evidence type="ECO:0000256" key="2">
    <source>
        <dbReference type="SAM" id="SignalP"/>
    </source>
</evidence>
<dbReference type="PROSITE" id="PS51257">
    <property type="entry name" value="PROKAR_LIPOPROTEIN"/>
    <property type="match status" value="1"/>
</dbReference>
<proteinExistence type="predicted"/>
<feature type="coiled-coil region" evidence="1">
    <location>
        <begin position="140"/>
        <end position="167"/>
    </location>
</feature>
<dbReference type="RefSeq" id="WP_110397097.1">
    <property type="nucleotide sequence ID" value="NZ_JBHUHB010000001.1"/>
</dbReference>
<protein>
    <recommendedName>
        <fullName evidence="5">Cell-wall binding lipoprotein</fullName>
    </recommendedName>
</protein>
<name>A0A2V3VNU3_9BACI</name>
<gene>
    <name evidence="3" type="ORF">DFR56_11864</name>
</gene>
<evidence type="ECO:0000256" key="1">
    <source>
        <dbReference type="SAM" id="Coils"/>
    </source>
</evidence>
<evidence type="ECO:0008006" key="5">
    <source>
        <dbReference type="Google" id="ProtNLM"/>
    </source>
</evidence>